<keyword evidence="1" id="KW-1133">Transmembrane helix</keyword>
<sequence length="136" mass="15964">MYGGNYMQEISMKPTARIYDFSELQRKKRQRELREKRPFFITGVVLIISLLCISFFLYFGDSVVEAQEPTTDIQYKVVEIKAGDSLWSIAKENMSDELNHSGFTDIYQYIHEIKKCNNMKSNQINAGCYLMVPYYK</sequence>
<accession>A0A374NIT1</accession>
<keyword evidence="1" id="KW-0812">Transmembrane</keyword>
<organism evidence="3 4">
    <name type="scientific">Anaerobutyricum hallii</name>
    <dbReference type="NCBI Taxonomy" id="39488"/>
    <lineage>
        <taxon>Bacteria</taxon>
        <taxon>Bacillati</taxon>
        <taxon>Bacillota</taxon>
        <taxon>Clostridia</taxon>
        <taxon>Lachnospirales</taxon>
        <taxon>Lachnospiraceae</taxon>
        <taxon>Anaerobutyricum</taxon>
    </lineage>
</organism>
<evidence type="ECO:0000256" key="1">
    <source>
        <dbReference type="SAM" id="Phobius"/>
    </source>
</evidence>
<gene>
    <name evidence="3" type="ORF">DXD91_09985</name>
</gene>
<dbReference type="Proteomes" id="UP000262524">
    <property type="component" value="Unassembled WGS sequence"/>
</dbReference>
<evidence type="ECO:0000313" key="4">
    <source>
        <dbReference type="Proteomes" id="UP000262524"/>
    </source>
</evidence>
<dbReference type="Gene3D" id="3.10.350.10">
    <property type="entry name" value="LysM domain"/>
    <property type="match status" value="1"/>
</dbReference>
<reference evidence="3 4" key="1">
    <citation type="submission" date="2018-08" db="EMBL/GenBank/DDBJ databases">
        <title>A genome reference for cultivated species of the human gut microbiota.</title>
        <authorList>
            <person name="Zou Y."/>
            <person name="Xue W."/>
            <person name="Luo G."/>
        </authorList>
    </citation>
    <scope>NUCLEOTIDE SEQUENCE [LARGE SCALE GENOMIC DNA]</scope>
    <source>
        <strain evidence="3 4">TM10-1AC</strain>
    </source>
</reference>
<feature type="domain" description="LysM" evidence="2">
    <location>
        <begin position="79"/>
        <end position="127"/>
    </location>
</feature>
<keyword evidence="1" id="KW-0472">Membrane</keyword>
<protein>
    <submittedName>
        <fullName evidence="3">LysM peptidoglycan-binding domain-containing protein</fullName>
    </submittedName>
</protein>
<dbReference type="AlphaFoldDB" id="A0A374NIT1"/>
<dbReference type="EMBL" id="QSOE01000066">
    <property type="protein sequence ID" value="RGI85575.1"/>
    <property type="molecule type" value="Genomic_DNA"/>
</dbReference>
<feature type="transmembrane region" description="Helical" evidence="1">
    <location>
        <begin position="38"/>
        <end position="59"/>
    </location>
</feature>
<dbReference type="Pfam" id="PF01476">
    <property type="entry name" value="LysM"/>
    <property type="match status" value="1"/>
</dbReference>
<proteinExistence type="predicted"/>
<comment type="caution">
    <text evidence="3">The sequence shown here is derived from an EMBL/GenBank/DDBJ whole genome shotgun (WGS) entry which is preliminary data.</text>
</comment>
<dbReference type="InterPro" id="IPR036779">
    <property type="entry name" value="LysM_dom_sf"/>
</dbReference>
<name>A0A374NIT1_9FIRM</name>
<evidence type="ECO:0000259" key="2">
    <source>
        <dbReference type="Pfam" id="PF01476"/>
    </source>
</evidence>
<dbReference type="InterPro" id="IPR018392">
    <property type="entry name" value="LysM"/>
</dbReference>
<evidence type="ECO:0000313" key="3">
    <source>
        <dbReference type="EMBL" id="RGI85575.1"/>
    </source>
</evidence>